<dbReference type="EMBL" id="JAGVRH010000004">
    <property type="protein sequence ID" value="MBS2126379.1"/>
    <property type="molecule type" value="Genomic_DNA"/>
</dbReference>
<feature type="transmembrane region" description="Helical" evidence="1">
    <location>
        <begin position="6"/>
        <end position="26"/>
    </location>
</feature>
<keyword evidence="1" id="KW-0472">Membrane</keyword>
<reference evidence="2" key="1">
    <citation type="submission" date="2021-04" db="EMBL/GenBank/DDBJ databases">
        <title>Draft genome sequence of StrPh-CL8, a phytoplasma strain causing strawberry phyllody in Chile.</title>
        <authorList>
            <person name="Cui W."/>
            <person name="Zamorano A."/>
            <person name="Fiore N."/>
        </authorList>
    </citation>
    <scope>NUCLEOTIDE SEQUENCE [LARGE SCALE GENOMIC DNA]</scope>
    <source>
        <strain evidence="2">StrPh-Cl</strain>
    </source>
</reference>
<gene>
    <name evidence="2" type="ORF">J8J04_01570</name>
</gene>
<keyword evidence="1" id="KW-1133">Transmembrane helix</keyword>
<sequence length="48" mass="5802">MNKPQQQLYFYGLMVLIITLLTTIQFTKHKNLKEHIDLNYNHLKDNIN</sequence>
<evidence type="ECO:0000313" key="2">
    <source>
        <dbReference type="EMBL" id="MBS2126379.1"/>
    </source>
</evidence>
<dbReference type="Proteomes" id="UP000811481">
    <property type="component" value="Unassembled WGS sequence"/>
</dbReference>
<organism evidence="2 3">
    <name type="scientific">'Fragaria x ananassa' phyllody phytoplasma</name>
    <dbReference type="NCBI Taxonomy" id="2358428"/>
    <lineage>
        <taxon>Bacteria</taxon>
        <taxon>Bacillati</taxon>
        <taxon>Mycoplasmatota</taxon>
        <taxon>Mollicutes</taxon>
        <taxon>Acholeplasmatales</taxon>
        <taxon>Acholeplasmataceae</taxon>
        <taxon>Candidatus Phytoplasma</taxon>
        <taxon>16SrXIII (Mexican periwinkle virescence group)</taxon>
    </lineage>
</organism>
<name>A0ABS5K3A4_9MOLU</name>
<protein>
    <submittedName>
        <fullName evidence="2">Uncharacterized protein</fullName>
    </submittedName>
</protein>
<comment type="caution">
    <text evidence="2">The sequence shown here is derived from an EMBL/GenBank/DDBJ whole genome shotgun (WGS) entry which is preliminary data.</text>
</comment>
<keyword evidence="1" id="KW-0812">Transmembrane</keyword>
<proteinExistence type="predicted"/>
<accession>A0ABS5K3A4</accession>
<evidence type="ECO:0000313" key="3">
    <source>
        <dbReference type="Proteomes" id="UP000811481"/>
    </source>
</evidence>
<keyword evidence="3" id="KW-1185">Reference proteome</keyword>
<dbReference type="RefSeq" id="WP_212331395.1">
    <property type="nucleotide sequence ID" value="NZ_JAGVRH010000004.1"/>
</dbReference>
<evidence type="ECO:0000256" key="1">
    <source>
        <dbReference type="SAM" id="Phobius"/>
    </source>
</evidence>